<evidence type="ECO:0000313" key="1">
    <source>
        <dbReference type="EMBL" id="CUT18238.1"/>
    </source>
</evidence>
<dbReference type="AlphaFoldDB" id="A0A0S4M3H2"/>
<dbReference type="Proteomes" id="UP000198651">
    <property type="component" value="Chromosome I"/>
</dbReference>
<gene>
    <name evidence="1" type="ORF">Ark11_1439</name>
</gene>
<organism evidence="1 2">
    <name type="scientific">Candidatus Ichthyocystis hellenicum</name>
    <dbReference type="NCBI Taxonomy" id="1561003"/>
    <lineage>
        <taxon>Bacteria</taxon>
        <taxon>Pseudomonadati</taxon>
        <taxon>Pseudomonadota</taxon>
        <taxon>Betaproteobacteria</taxon>
        <taxon>Burkholderiales</taxon>
        <taxon>Candidatus Ichthyocystis</taxon>
    </lineage>
</organism>
<dbReference type="RefSeq" id="WP_157722321.1">
    <property type="nucleotide sequence ID" value="NZ_LN906597.1"/>
</dbReference>
<reference evidence="2" key="1">
    <citation type="submission" date="2015-11" db="EMBL/GenBank/DDBJ databases">
        <authorList>
            <person name="Seth-Smith H.M.B."/>
        </authorList>
    </citation>
    <scope>NUCLEOTIDE SEQUENCE [LARGE SCALE GENOMIC DNA]</scope>
    <source>
        <strain evidence="2">2013Ark11</strain>
    </source>
</reference>
<sequence length="56" mass="6340">MSYAKLKHLCFSSISTFLAEEKTEDTEADSSIKKETTNLKPTSSLLISKPSSKWDW</sequence>
<evidence type="ECO:0000313" key="2">
    <source>
        <dbReference type="Proteomes" id="UP000198651"/>
    </source>
</evidence>
<protein>
    <submittedName>
        <fullName evidence="1">Putative exported protein</fullName>
    </submittedName>
</protein>
<dbReference type="EMBL" id="LN906597">
    <property type="protein sequence ID" value="CUT18238.1"/>
    <property type="molecule type" value="Genomic_DNA"/>
</dbReference>
<proteinExistence type="predicted"/>
<keyword evidence="2" id="KW-1185">Reference proteome</keyword>
<name>A0A0S4M3H2_9BURK</name>
<accession>A0A0S4M3H2</accession>